<evidence type="ECO:0000256" key="3">
    <source>
        <dbReference type="ARBA" id="ARBA00022723"/>
    </source>
</evidence>
<proteinExistence type="inferred from homology"/>
<dbReference type="InterPro" id="IPR042115">
    <property type="entry name" value="PriA_3primeBD_sf"/>
</dbReference>
<feature type="binding site" evidence="8">
    <location>
        <position position="369"/>
    </location>
    <ligand>
        <name>Zn(2+)</name>
        <dbReference type="ChEBI" id="CHEBI:29105"/>
        <label>1</label>
    </ligand>
</feature>
<comment type="caution">
    <text evidence="8">As this protein does not have any detectable helicase domains, it probably does not have helicase activity.</text>
</comment>
<dbReference type="InterPro" id="IPR041222">
    <property type="entry name" value="PriA_3primeBD"/>
</dbReference>
<feature type="domain" description="Primosomal protein N' 3' DNA-binding" evidence="9">
    <location>
        <begin position="4"/>
        <end position="93"/>
    </location>
</feature>
<keyword evidence="1 8" id="KW-0639">Primosome</keyword>
<keyword evidence="11" id="KW-1185">Reference proteome</keyword>
<dbReference type="Gene3D" id="3.40.50.300">
    <property type="entry name" value="P-loop containing nucleotide triphosphate hydrolases"/>
    <property type="match status" value="1"/>
</dbReference>
<keyword evidence="2 8" id="KW-0235">DNA replication</keyword>
<feature type="binding site" evidence="8">
    <location>
        <position position="378"/>
    </location>
    <ligand>
        <name>Zn(2+)</name>
        <dbReference type="ChEBI" id="CHEBI:29105"/>
        <label>2</label>
    </ligand>
</feature>
<keyword evidence="7 8" id="KW-0238">DNA-binding</keyword>
<dbReference type="PANTHER" id="PTHR30580">
    <property type="entry name" value="PRIMOSOMAL PROTEIN N"/>
    <property type="match status" value="1"/>
</dbReference>
<evidence type="ECO:0000313" key="11">
    <source>
        <dbReference type="Proteomes" id="UP001589748"/>
    </source>
</evidence>
<keyword evidence="5 8" id="KW-0862">Zinc</keyword>
<evidence type="ECO:0000256" key="7">
    <source>
        <dbReference type="ARBA" id="ARBA00023125"/>
    </source>
</evidence>
<evidence type="ECO:0000256" key="5">
    <source>
        <dbReference type="ARBA" id="ARBA00022833"/>
    </source>
</evidence>
<gene>
    <name evidence="8" type="primary">priA</name>
    <name evidence="10" type="ORF">ACFFVI_04930</name>
</gene>
<comment type="function">
    <text evidence="8">Initiates the restart of stalled replication forks, which reloads the replicative helicase on sites other than the origin of replication. Recognizes and binds to abandoned replication forks and remodels them to uncover a helicase loading site. Promotes assembly of the primosome at these replication forks.</text>
</comment>
<comment type="subunit">
    <text evidence="8">Component of the replication restart primosome.</text>
</comment>
<dbReference type="EMBL" id="JBHMDM010000003">
    <property type="protein sequence ID" value="MFB9376305.1"/>
    <property type="molecule type" value="Genomic_DNA"/>
</dbReference>
<keyword evidence="6 8" id="KW-0067">ATP-binding</keyword>
<dbReference type="InterPro" id="IPR027417">
    <property type="entry name" value="P-loop_NTPase"/>
</dbReference>
<organism evidence="10 11">
    <name type="scientific">Kineococcus gynurae</name>
    <dbReference type="NCBI Taxonomy" id="452979"/>
    <lineage>
        <taxon>Bacteria</taxon>
        <taxon>Bacillati</taxon>
        <taxon>Actinomycetota</taxon>
        <taxon>Actinomycetes</taxon>
        <taxon>Kineosporiales</taxon>
        <taxon>Kineosporiaceae</taxon>
        <taxon>Kineococcus</taxon>
    </lineage>
</organism>
<protein>
    <recommendedName>
        <fullName evidence="8">Probable replication restart protein PriA</fullName>
    </recommendedName>
    <alternativeName>
        <fullName evidence="8">Putative ATP-dependent DNA helicase PriA</fullName>
    </alternativeName>
</protein>
<comment type="similarity">
    <text evidence="8">Belongs to the helicase family. PriA subfamily.</text>
</comment>
<evidence type="ECO:0000256" key="8">
    <source>
        <dbReference type="HAMAP-Rule" id="MF_00983"/>
    </source>
</evidence>
<evidence type="ECO:0000256" key="1">
    <source>
        <dbReference type="ARBA" id="ARBA00022515"/>
    </source>
</evidence>
<reference evidence="10 11" key="1">
    <citation type="submission" date="2024-09" db="EMBL/GenBank/DDBJ databases">
        <authorList>
            <person name="Sun Q."/>
            <person name="Mori K."/>
        </authorList>
    </citation>
    <scope>NUCLEOTIDE SEQUENCE [LARGE SCALE GENOMIC DNA]</scope>
    <source>
        <strain evidence="10 11">TISTR 1856</strain>
    </source>
</reference>
<name>A0ABV5LQD6_9ACTN</name>
<sequence length="650" mass="67321">MPHLDRPFDYLVPASMGATAEPGCLVRVPFAGKDLEGYVLDRLAASEHEGRLARLRRVVSPVPVLGPQVLGLARAVADRYAGTLADVVRLAVPSRHAGAEKAVLAGPPPGDPVRPGPPADVAGWELHQAGPAFLAHVAQGGSPRAVLATAPGCDAAALLAVAARAALTSGRGALLVVPDHRDLDRLDAALTATLPPGSHVRLEADTGPEARWRAFLTAATGRARVVAGTRAAAFAPVADLGLVAILDDGDDSYDEQRAPYPHTREVLRLRAEQDGAAALLLGVTRTGESQLLLEQGWARPVQATREVLRARAPRILVAGSGPGGQDPVAAAARLPTDAWRVAREALAHGPVLVQVPRTGYVPTLACRTCRAPARCAHCAGPLHLAGAGETAACRWCGRPAVGGGASWRCPECSDTTFRAVVTGAARTAEELGRAFPGATVRTSGGPRVLDSLVAGPGQGRSTLVVATPGAEPVVEGGYAAALLLDGWAMLGRPDLRAQEQTLHRWLAAAARVRPAAAGGRVVVVADPQAPAVQALVRWDPATFAERELRARAELGLPPAERLAGLLGAEPDVAEAVEALRRSPGFGPTWRVLGPVPVPGRPGAPELVRTLVAAPLAEGARLGEEVKALTAGRSARKLPTVRVRIDPTQIG</sequence>
<keyword evidence="4 8" id="KW-0547">Nucleotide-binding</keyword>
<comment type="caution">
    <text evidence="10">The sequence shown here is derived from an EMBL/GenBank/DDBJ whole genome shotgun (WGS) entry which is preliminary data.</text>
</comment>
<evidence type="ECO:0000259" key="9">
    <source>
        <dbReference type="Pfam" id="PF17764"/>
    </source>
</evidence>
<evidence type="ECO:0000256" key="4">
    <source>
        <dbReference type="ARBA" id="ARBA00022741"/>
    </source>
</evidence>
<feature type="binding site" evidence="8">
    <location>
        <position position="375"/>
    </location>
    <ligand>
        <name>Zn(2+)</name>
        <dbReference type="ChEBI" id="CHEBI:29105"/>
        <label>2</label>
    </ligand>
</feature>
<dbReference type="HAMAP" id="MF_00983">
    <property type="entry name" value="PriA"/>
    <property type="match status" value="1"/>
</dbReference>
<accession>A0ABV5LQD6</accession>
<evidence type="ECO:0000256" key="6">
    <source>
        <dbReference type="ARBA" id="ARBA00022840"/>
    </source>
</evidence>
<dbReference type="Gene3D" id="3.40.1440.60">
    <property type="entry name" value="PriA, 3(prime) DNA-binding domain"/>
    <property type="match status" value="1"/>
</dbReference>
<feature type="binding site" evidence="8">
    <location>
        <position position="409"/>
    </location>
    <ligand>
        <name>Zn(2+)</name>
        <dbReference type="ChEBI" id="CHEBI:29105"/>
        <label>1</label>
    </ligand>
</feature>
<feature type="binding site" evidence="8">
    <location>
        <position position="396"/>
    </location>
    <ligand>
        <name>Zn(2+)</name>
        <dbReference type="ChEBI" id="CHEBI:29105"/>
        <label>2</label>
    </ligand>
</feature>
<comment type="cofactor">
    <cofactor evidence="8">
        <name>Zn(2+)</name>
        <dbReference type="ChEBI" id="CHEBI:29105"/>
    </cofactor>
    <text evidence="8">Binds 2 zinc ions per subunit.</text>
</comment>
<dbReference type="Proteomes" id="UP001589748">
    <property type="component" value="Unassembled WGS sequence"/>
</dbReference>
<keyword evidence="3 8" id="KW-0479">Metal-binding</keyword>
<dbReference type="PANTHER" id="PTHR30580:SF0">
    <property type="entry name" value="PRIMOSOMAL PROTEIN N"/>
    <property type="match status" value="1"/>
</dbReference>
<dbReference type="InterPro" id="IPR005259">
    <property type="entry name" value="PriA"/>
</dbReference>
<evidence type="ECO:0000313" key="10">
    <source>
        <dbReference type="EMBL" id="MFB9376305.1"/>
    </source>
</evidence>
<feature type="binding site" evidence="8">
    <location>
        <position position="366"/>
    </location>
    <ligand>
        <name>Zn(2+)</name>
        <dbReference type="ChEBI" id="CHEBI:29105"/>
        <label>1</label>
    </ligand>
</feature>
<evidence type="ECO:0000256" key="2">
    <source>
        <dbReference type="ARBA" id="ARBA00022705"/>
    </source>
</evidence>
<dbReference type="RefSeq" id="WP_380138548.1">
    <property type="nucleotide sequence ID" value="NZ_JBHLUI010000009.1"/>
</dbReference>
<dbReference type="Pfam" id="PF17764">
    <property type="entry name" value="PriA_3primeBD"/>
    <property type="match status" value="1"/>
</dbReference>
<feature type="binding site" evidence="8">
    <location>
        <position position="412"/>
    </location>
    <ligand>
        <name>Zn(2+)</name>
        <dbReference type="ChEBI" id="CHEBI:29105"/>
        <label>1</label>
    </ligand>
</feature>
<feature type="binding site" evidence="8">
    <location>
        <position position="393"/>
    </location>
    <ligand>
        <name>Zn(2+)</name>
        <dbReference type="ChEBI" id="CHEBI:29105"/>
        <label>2</label>
    </ligand>
</feature>